<comment type="caution">
    <text evidence="1">The sequence shown here is derived from an EMBL/GenBank/DDBJ whole genome shotgun (WGS) entry which is preliminary data.</text>
</comment>
<dbReference type="AlphaFoldDB" id="A0A0V1LYX4"/>
<dbReference type="Proteomes" id="UP000054843">
    <property type="component" value="Unassembled WGS sequence"/>
</dbReference>
<reference evidence="1 2" key="1">
    <citation type="submission" date="2015-01" db="EMBL/GenBank/DDBJ databases">
        <title>Evolution of Trichinella species and genotypes.</title>
        <authorList>
            <person name="Korhonen P.K."/>
            <person name="Edoardo P."/>
            <person name="Giuseppe L.R."/>
            <person name="Gasser R.B."/>
        </authorList>
    </citation>
    <scope>NUCLEOTIDE SEQUENCE [LARGE SCALE GENOMIC DNA]</scope>
    <source>
        <strain evidence="1">ISS1980</strain>
    </source>
</reference>
<dbReference type="EMBL" id="JYDO01000867">
    <property type="protein sequence ID" value="KRZ64688.1"/>
    <property type="molecule type" value="Genomic_DNA"/>
</dbReference>
<gene>
    <name evidence="1" type="ORF">T10_7152</name>
</gene>
<sequence>SYVLETQVLNSKHPFEASQAQPYRISTPKKSYMPLVFF</sequence>
<name>A0A0V1LYX4_9BILA</name>
<evidence type="ECO:0000313" key="2">
    <source>
        <dbReference type="Proteomes" id="UP000054843"/>
    </source>
</evidence>
<evidence type="ECO:0000313" key="1">
    <source>
        <dbReference type="EMBL" id="KRZ64688.1"/>
    </source>
</evidence>
<protein>
    <submittedName>
        <fullName evidence="1">Uncharacterized protein</fullName>
    </submittedName>
</protein>
<keyword evidence="2" id="KW-1185">Reference proteome</keyword>
<feature type="non-terminal residue" evidence="1">
    <location>
        <position position="38"/>
    </location>
</feature>
<organism evidence="1 2">
    <name type="scientific">Trichinella papuae</name>
    <dbReference type="NCBI Taxonomy" id="268474"/>
    <lineage>
        <taxon>Eukaryota</taxon>
        <taxon>Metazoa</taxon>
        <taxon>Ecdysozoa</taxon>
        <taxon>Nematoda</taxon>
        <taxon>Enoplea</taxon>
        <taxon>Dorylaimia</taxon>
        <taxon>Trichinellida</taxon>
        <taxon>Trichinellidae</taxon>
        <taxon>Trichinella</taxon>
    </lineage>
</organism>
<feature type="non-terminal residue" evidence="1">
    <location>
        <position position="1"/>
    </location>
</feature>
<proteinExistence type="predicted"/>
<accession>A0A0V1LYX4</accession>